<reference evidence="1" key="1">
    <citation type="journal article" date="2009" name="Plant Mol. Biol.">
        <title>Insights into corn genes derived from large-scale cDNA sequencing.</title>
        <authorList>
            <person name="Alexandrov N.N."/>
            <person name="Brover V.V."/>
            <person name="Freidin S."/>
            <person name="Troukhan M.E."/>
            <person name="Tatarinova T.V."/>
            <person name="Zhang H."/>
            <person name="Swaller T.J."/>
            <person name="Lu Y.P."/>
            <person name="Bouck J."/>
            <person name="Flavell R.B."/>
            <person name="Feldmann K.A."/>
        </authorList>
    </citation>
    <scope>NUCLEOTIDE SEQUENCE</scope>
</reference>
<proteinExistence type="evidence at transcript level"/>
<organism evidence="1">
    <name type="scientific">Zea mays</name>
    <name type="common">Maize</name>
    <dbReference type="NCBI Taxonomy" id="4577"/>
    <lineage>
        <taxon>Eukaryota</taxon>
        <taxon>Viridiplantae</taxon>
        <taxon>Streptophyta</taxon>
        <taxon>Embryophyta</taxon>
        <taxon>Tracheophyta</taxon>
        <taxon>Spermatophyta</taxon>
        <taxon>Magnoliopsida</taxon>
        <taxon>Liliopsida</taxon>
        <taxon>Poales</taxon>
        <taxon>Poaceae</taxon>
        <taxon>PACMAD clade</taxon>
        <taxon>Panicoideae</taxon>
        <taxon>Andropogonodae</taxon>
        <taxon>Andropogoneae</taxon>
        <taxon>Tripsacinae</taxon>
        <taxon>Zea</taxon>
    </lineage>
</organism>
<name>B6STA9_MAIZE</name>
<protein>
    <submittedName>
        <fullName evidence="1">Uncharacterized protein</fullName>
    </submittedName>
</protein>
<accession>B6STA9</accession>
<dbReference type="AlphaFoldDB" id="B6STA9"/>
<sequence>MVVRTWKNPQWWHAAPSLAHSSSDDPGSSSLRKSMTGIVQALSPAATTSSALGSLMRYLPGTGASAPLSLQDSASACTLATGRDEDPRPLAASAIPPPPPLLQFVRTCSEILCFDHSALLACYGVFMYVRKI</sequence>
<dbReference type="EMBL" id="EU955974">
    <property type="protein sequence ID" value="ACG28092.1"/>
    <property type="molecule type" value="mRNA"/>
</dbReference>
<evidence type="ECO:0000313" key="1">
    <source>
        <dbReference type="EMBL" id="ACG28092.1"/>
    </source>
</evidence>